<evidence type="ECO:0000259" key="2">
    <source>
        <dbReference type="SMART" id="SM00065"/>
    </source>
</evidence>
<keyword evidence="1" id="KW-1133">Transmembrane helix</keyword>
<keyword evidence="4" id="KW-1185">Reference proteome</keyword>
<evidence type="ECO:0000256" key="1">
    <source>
        <dbReference type="SAM" id="Phobius"/>
    </source>
</evidence>
<dbReference type="Gene3D" id="3.30.450.40">
    <property type="match status" value="1"/>
</dbReference>
<comment type="caution">
    <text evidence="3">The sequence shown here is derived from an EMBL/GenBank/DDBJ whole genome shotgun (WGS) entry which is preliminary data.</text>
</comment>
<proteinExistence type="predicted"/>
<sequence length="350" mass="40741">MNIYQLIFIVFAFILTLIIGFLLGFRFGKNLNREQNNFEVSLRNKQSIKEVENTNRSLRDIIIAKMEQLQQKTNVDFVALAIYDVMTDEIRWRLAIGASNERYKRIVIRMGKGIAGEVVQLNRIIKIENFPYDAIGDSIEYPIILIEHLRSVLAVPVSFQQKIYGVLLIGQRTERVFEDIDEQETKNVGQEIAKELERANIYDRILHEADLDKTQSLDQQLYQNDFIQYLLRKQKDSNKEKKGKIEFEVLDQSIVEITNDVQQTLVYNMEEIFTILNQNKDDQTNVSIGREGNYLLIEFKSNHSILSTKETFGQLYERIGQIGGSVISYREEGGFHLVMQVPVWSYQNPL</sequence>
<dbReference type="Proteomes" id="UP000295788">
    <property type="component" value="Unassembled WGS sequence"/>
</dbReference>
<keyword evidence="1" id="KW-0812">Transmembrane</keyword>
<gene>
    <name evidence="3" type="ORF">EDD72_101211</name>
</gene>
<dbReference type="InterPro" id="IPR003018">
    <property type="entry name" value="GAF"/>
</dbReference>
<reference evidence="3 4" key="1">
    <citation type="submission" date="2019-03" db="EMBL/GenBank/DDBJ databases">
        <title>Genomic Encyclopedia of Type Strains, Phase IV (KMG-IV): sequencing the most valuable type-strain genomes for metagenomic binning, comparative biology and taxonomic classification.</title>
        <authorList>
            <person name="Goeker M."/>
        </authorList>
    </citation>
    <scope>NUCLEOTIDE SEQUENCE [LARGE SCALE GENOMIC DNA]</scope>
    <source>
        <strain evidence="3 4">DSM 23802</strain>
    </source>
</reference>
<evidence type="ECO:0000313" key="3">
    <source>
        <dbReference type="EMBL" id="TCS84542.1"/>
    </source>
</evidence>
<dbReference type="InterPro" id="IPR029016">
    <property type="entry name" value="GAF-like_dom_sf"/>
</dbReference>
<feature type="transmembrane region" description="Helical" evidence="1">
    <location>
        <begin position="6"/>
        <end position="25"/>
    </location>
</feature>
<dbReference type="Pfam" id="PF01590">
    <property type="entry name" value="GAF"/>
    <property type="match status" value="1"/>
</dbReference>
<organism evidence="3 4">
    <name type="scientific">Tepidibacillus fermentans</name>
    <dbReference type="NCBI Taxonomy" id="1281767"/>
    <lineage>
        <taxon>Bacteria</taxon>
        <taxon>Bacillati</taxon>
        <taxon>Bacillota</taxon>
        <taxon>Bacilli</taxon>
        <taxon>Bacillales</taxon>
        <taxon>Bacillaceae</taxon>
        <taxon>Tepidibacillus</taxon>
    </lineage>
</organism>
<dbReference type="RefSeq" id="WP_165894887.1">
    <property type="nucleotide sequence ID" value="NZ_SMAB01000001.1"/>
</dbReference>
<protein>
    <submittedName>
        <fullName evidence="3">Nitrogen regulatory protein A</fullName>
    </submittedName>
</protein>
<dbReference type="EMBL" id="SMAB01000001">
    <property type="protein sequence ID" value="TCS84542.1"/>
    <property type="molecule type" value="Genomic_DNA"/>
</dbReference>
<keyword evidence="1" id="KW-0472">Membrane</keyword>
<evidence type="ECO:0000313" key="4">
    <source>
        <dbReference type="Proteomes" id="UP000295788"/>
    </source>
</evidence>
<dbReference type="SUPFAM" id="SSF55781">
    <property type="entry name" value="GAF domain-like"/>
    <property type="match status" value="1"/>
</dbReference>
<dbReference type="AlphaFoldDB" id="A0A4R3KLR2"/>
<name>A0A4R3KLR2_9BACI</name>
<feature type="domain" description="GAF" evidence="2">
    <location>
        <begin position="57"/>
        <end position="206"/>
    </location>
</feature>
<accession>A0A4R3KLR2</accession>
<dbReference type="SMART" id="SM00065">
    <property type="entry name" value="GAF"/>
    <property type="match status" value="1"/>
</dbReference>